<evidence type="ECO:0000313" key="7">
    <source>
        <dbReference type="EMBL" id="OHA26827.1"/>
    </source>
</evidence>
<dbReference type="Gene3D" id="3.30.1490.10">
    <property type="match status" value="1"/>
</dbReference>
<dbReference type="PANTHER" id="PTHR11758">
    <property type="entry name" value="40S RIBOSOMAL PROTEIN S15A"/>
    <property type="match status" value="1"/>
</dbReference>
<dbReference type="HAMAP" id="MF_01302_B">
    <property type="entry name" value="Ribosomal_uS8_B"/>
    <property type="match status" value="1"/>
</dbReference>
<dbReference type="GO" id="GO:0006412">
    <property type="term" value="P:translation"/>
    <property type="evidence" value="ECO:0007669"/>
    <property type="project" value="UniProtKB-UniRule"/>
</dbReference>
<reference evidence="7 8" key="1">
    <citation type="journal article" date="2016" name="Nat. Commun.">
        <title>Thousands of microbial genomes shed light on interconnected biogeochemical processes in an aquifer system.</title>
        <authorList>
            <person name="Anantharaman K."/>
            <person name="Brown C.T."/>
            <person name="Hug L.A."/>
            <person name="Sharon I."/>
            <person name="Castelle C.J."/>
            <person name="Probst A.J."/>
            <person name="Thomas B.C."/>
            <person name="Singh A."/>
            <person name="Wilkins M.J."/>
            <person name="Karaoz U."/>
            <person name="Brodie E.L."/>
            <person name="Williams K.H."/>
            <person name="Hubbard S.S."/>
            <person name="Banfield J.F."/>
        </authorList>
    </citation>
    <scope>NUCLEOTIDE SEQUENCE [LARGE SCALE GENOMIC DNA]</scope>
</reference>
<dbReference type="InterPro" id="IPR000630">
    <property type="entry name" value="Ribosomal_uS8"/>
</dbReference>
<keyword evidence="2 5" id="KW-0689">Ribosomal protein</keyword>
<evidence type="ECO:0000313" key="8">
    <source>
        <dbReference type="Proteomes" id="UP000177943"/>
    </source>
</evidence>
<dbReference type="Gene3D" id="3.30.1370.30">
    <property type="match status" value="1"/>
</dbReference>
<dbReference type="GO" id="GO:1990904">
    <property type="term" value="C:ribonucleoprotein complex"/>
    <property type="evidence" value="ECO:0007669"/>
    <property type="project" value="UniProtKB-KW"/>
</dbReference>
<comment type="function">
    <text evidence="5">One of the primary rRNA binding proteins, it binds directly to 16S rRNA central domain where it helps coordinate assembly of the platform of the 30S subunit.</text>
</comment>
<gene>
    <name evidence="5" type="primary">rpsH</name>
    <name evidence="7" type="ORF">A3D56_02770</name>
</gene>
<keyword evidence="5" id="KW-0694">RNA-binding</keyword>
<keyword evidence="3 5" id="KW-0687">Ribonucleoprotein</keyword>
<dbReference type="GO" id="GO:0005840">
    <property type="term" value="C:ribosome"/>
    <property type="evidence" value="ECO:0007669"/>
    <property type="project" value="UniProtKB-KW"/>
</dbReference>
<dbReference type="PROSITE" id="PS00053">
    <property type="entry name" value="RIBOSOMAL_S8"/>
    <property type="match status" value="1"/>
</dbReference>
<comment type="subunit">
    <text evidence="5">Part of the 30S ribosomal subunit. Contacts proteins S5 and S12.</text>
</comment>
<sequence length="130" mass="14282">MVKDTVANLITELKNASDSGKGAILFPYSGLHLAIAEVLEKNGFVKAVSKKGKKINKFVEIELLYHDGKPRITGVKRISHLSKRIYTSARDIQPFKNGMGSTIVSTTKGVLTDKEAKKEHIGGEVLFAIW</sequence>
<proteinExistence type="inferred from homology"/>
<evidence type="ECO:0000256" key="4">
    <source>
        <dbReference type="ARBA" id="ARBA00035258"/>
    </source>
</evidence>
<dbReference type="GO" id="GO:0005737">
    <property type="term" value="C:cytoplasm"/>
    <property type="evidence" value="ECO:0007669"/>
    <property type="project" value="UniProtKB-ARBA"/>
</dbReference>
<accession>A0A1G2MSD4</accession>
<dbReference type="AlphaFoldDB" id="A0A1G2MSD4"/>
<dbReference type="NCBIfam" id="NF001109">
    <property type="entry name" value="PRK00136.1"/>
    <property type="match status" value="1"/>
</dbReference>
<dbReference type="Pfam" id="PF00410">
    <property type="entry name" value="Ribosomal_S8"/>
    <property type="match status" value="1"/>
</dbReference>
<comment type="similarity">
    <text evidence="1 5 6">Belongs to the universal ribosomal protein uS8 family.</text>
</comment>
<evidence type="ECO:0000256" key="1">
    <source>
        <dbReference type="ARBA" id="ARBA00006471"/>
    </source>
</evidence>
<evidence type="ECO:0000256" key="5">
    <source>
        <dbReference type="HAMAP-Rule" id="MF_01302"/>
    </source>
</evidence>
<dbReference type="InterPro" id="IPR035987">
    <property type="entry name" value="Ribosomal_uS8_sf"/>
</dbReference>
<dbReference type="SUPFAM" id="SSF56047">
    <property type="entry name" value="Ribosomal protein S8"/>
    <property type="match status" value="1"/>
</dbReference>
<dbReference type="EMBL" id="MHRP01000026">
    <property type="protein sequence ID" value="OHA26827.1"/>
    <property type="molecule type" value="Genomic_DNA"/>
</dbReference>
<evidence type="ECO:0000256" key="2">
    <source>
        <dbReference type="ARBA" id="ARBA00022980"/>
    </source>
</evidence>
<dbReference type="GO" id="GO:0003735">
    <property type="term" value="F:structural constituent of ribosome"/>
    <property type="evidence" value="ECO:0007669"/>
    <property type="project" value="InterPro"/>
</dbReference>
<dbReference type="GO" id="GO:0019843">
    <property type="term" value="F:rRNA binding"/>
    <property type="evidence" value="ECO:0007669"/>
    <property type="project" value="UniProtKB-UniRule"/>
</dbReference>
<comment type="caution">
    <text evidence="7">The sequence shown here is derived from an EMBL/GenBank/DDBJ whole genome shotgun (WGS) entry which is preliminary data.</text>
</comment>
<evidence type="ECO:0000256" key="6">
    <source>
        <dbReference type="RuleBase" id="RU003660"/>
    </source>
</evidence>
<protein>
    <recommendedName>
        <fullName evidence="4 5">Small ribosomal subunit protein uS8</fullName>
    </recommendedName>
</protein>
<dbReference type="InterPro" id="IPR047863">
    <property type="entry name" value="Ribosomal_uS8_CS"/>
</dbReference>
<organism evidence="7 8">
    <name type="scientific">Candidatus Taylorbacteria bacterium RIFCSPHIGHO2_02_FULL_45_35</name>
    <dbReference type="NCBI Taxonomy" id="1802311"/>
    <lineage>
        <taxon>Bacteria</taxon>
        <taxon>Candidatus Tayloriibacteriota</taxon>
    </lineage>
</organism>
<dbReference type="Proteomes" id="UP000177943">
    <property type="component" value="Unassembled WGS sequence"/>
</dbReference>
<evidence type="ECO:0000256" key="3">
    <source>
        <dbReference type="ARBA" id="ARBA00023274"/>
    </source>
</evidence>
<dbReference type="FunFam" id="3.30.1490.10:FF:000001">
    <property type="entry name" value="30S ribosomal protein S8"/>
    <property type="match status" value="1"/>
</dbReference>
<name>A0A1G2MSD4_9BACT</name>
<keyword evidence="5" id="KW-0699">rRNA-binding</keyword>